<comment type="caution">
    <text evidence="2">The sequence shown here is derived from an EMBL/GenBank/DDBJ whole genome shotgun (WGS) entry which is preliminary data.</text>
</comment>
<evidence type="ECO:0000313" key="3">
    <source>
        <dbReference type="Proteomes" id="UP000481861"/>
    </source>
</evidence>
<dbReference type="EMBL" id="JAADJZ010000009">
    <property type="protein sequence ID" value="KAF2872374.1"/>
    <property type="molecule type" value="Genomic_DNA"/>
</dbReference>
<reference evidence="2 3" key="1">
    <citation type="submission" date="2020-01" db="EMBL/GenBank/DDBJ databases">
        <authorList>
            <consortium name="DOE Joint Genome Institute"/>
            <person name="Haridas S."/>
            <person name="Albert R."/>
            <person name="Binder M."/>
            <person name="Bloem J."/>
            <person name="Labutti K."/>
            <person name="Salamov A."/>
            <person name="Andreopoulos B."/>
            <person name="Baker S.E."/>
            <person name="Barry K."/>
            <person name="Bills G."/>
            <person name="Bluhm B.H."/>
            <person name="Cannon C."/>
            <person name="Castanera R."/>
            <person name="Culley D.E."/>
            <person name="Daum C."/>
            <person name="Ezra D."/>
            <person name="Gonzalez J.B."/>
            <person name="Henrissat B."/>
            <person name="Kuo A."/>
            <person name="Liang C."/>
            <person name="Lipzen A."/>
            <person name="Lutzoni F."/>
            <person name="Magnuson J."/>
            <person name="Mondo S."/>
            <person name="Nolan M."/>
            <person name="Ohm R."/>
            <person name="Pangilinan J."/>
            <person name="Park H.-J.H."/>
            <person name="Ramirez L."/>
            <person name="Alfaro M."/>
            <person name="Sun H."/>
            <person name="Tritt A."/>
            <person name="Yoshinaga Y."/>
            <person name="Zwiers L.-H.L."/>
            <person name="Turgeon B.G."/>
            <person name="Goodwin S.B."/>
            <person name="Spatafora J.W."/>
            <person name="Crous P.W."/>
            <person name="Grigoriev I.V."/>
        </authorList>
    </citation>
    <scope>NUCLEOTIDE SEQUENCE [LARGE SCALE GENOMIC DNA]</scope>
    <source>
        <strain evidence="2 3">CBS 611.86</strain>
    </source>
</reference>
<dbReference type="AlphaFoldDB" id="A0A7C8I743"/>
<feature type="region of interest" description="Disordered" evidence="1">
    <location>
        <begin position="277"/>
        <end position="298"/>
    </location>
</feature>
<protein>
    <submittedName>
        <fullName evidence="2">Uncharacterized protein</fullName>
    </submittedName>
</protein>
<evidence type="ECO:0000313" key="2">
    <source>
        <dbReference type="EMBL" id="KAF2872374.1"/>
    </source>
</evidence>
<evidence type="ECO:0000256" key="1">
    <source>
        <dbReference type="SAM" id="MobiDB-lite"/>
    </source>
</evidence>
<accession>A0A7C8I743</accession>
<name>A0A7C8I743_9PLEO</name>
<dbReference type="Proteomes" id="UP000481861">
    <property type="component" value="Unassembled WGS sequence"/>
</dbReference>
<gene>
    <name evidence="2" type="ORF">BDV95DRAFT_593757</name>
</gene>
<keyword evidence="3" id="KW-1185">Reference proteome</keyword>
<sequence length="346" mass="36650">MPLLVYRLQALGLRDDAALYRIAGLRTLYWPETLSRCRARHLVYPAAPEWQARGRPQSAGGGRQSFEITICAFQCVWQKLGARGDVCAASVALLWGISQPRKSCAAGLLLYWIGVGVVSFRRAGKHDGPGLDNTDLDGVLGTVSERGSVEIGRRHLRTAQCIVRSGTGPMVRSCLAAIRACCFSPSAPASPPDAQTAPWGSPLVRALASEWPSDLSMQVTSNGARAPPNPAAALQHLHLQRPGMQHPGAPGPAGIVISLALAHCSCSCSCSVLRVHSGSPGERASRQRRKPWTSQHSTAREQAFPGCAQYCFASAEPQDQDEFDSGGPGSACTGLIGAGPLQALRG</sequence>
<proteinExistence type="predicted"/>
<organism evidence="2 3">
    <name type="scientific">Massariosphaeria phaeospora</name>
    <dbReference type="NCBI Taxonomy" id="100035"/>
    <lineage>
        <taxon>Eukaryota</taxon>
        <taxon>Fungi</taxon>
        <taxon>Dikarya</taxon>
        <taxon>Ascomycota</taxon>
        <taxon>Pezizomycotina</taxon>
        <taxon>Dothideomycetes</taxon>
        <taxon>Pleosporomycetidae</taxon>
        <taxon>Pleosporales</taxon>
        <taxon>Pleosporales incertae sedis</taxon>
        <taxon>Massariosphaeria</taxon>
    </lineage>
</organism>